<proteinExistence type="predicted"/>
<sequence length="76" mass="8792">MFSEVFLKKFRAILMSLQDYRLASLTSPYAIHLNSLIMLLCRSLLNAGAKVVLYNIHSKPFANYFYKAFNTFPLKP</sequence>
<protein>
    <submittedName>
        <fullName evidence="1">Uncharacterized protein</fullName>
    </submittedName>
</protein>
<comment type="caution">
    <text evidence="1">The sequence shown here is derived from an EMBL/GenBank/DDBJ whole genome shotgun (WGS) entry which is preliminary data.</text>
</comment>
<evidence type="ECO:0000313" key="1">
    <source>
        <dbReference type="EMBL" id="NYI50082.1"/>
    </source>
</evidence>
<gene>
    <name evidence="1" type="ORF">F5613_002212</name>
</gene>
<dbReference type="EMBL" id="JACCCY010000003">
    <property type="protein sequence ID" value="NYI50082.1"/>
    <property type="molecule type" value="Genomic_DNA"/>
</dbReference>
<name>A0A8E1ZYR7_9PORP</name>
<reference evidence="1 2" key="1">
    <citation type="submission" date="2020-07" db="EMBL/GenBank/DDBJ databases">
        <title>Genomic Encyclopedia of Type Strains, Phase IV (KMG-IV): sequencing the most valuable type-strain genomes for metagenomic binning, comparative biology and taxonomic classification.</title>
        <authorList>
            <person name="Goeker M."/>
        </authorList>
    </citation>
    <scope>NUCLEOTIDE SEQUENCE [LARGE SCALE GENOMIC DNA]</scope>
    <source>
        <strain evidence="1 2">DSM 23697</strain>
    </source>
</reference>
<evidence type="ECO:0000313" key="2">
    <source>
        <dbReference type="Proteomes" id="UP000574332"/>
    </source>
</evidence>
<organism evidence="1 2">
    <name type="scientific">Macellibacteroides fermentans</name>
    <dbReference type="NCBI Taxonomy" id="879969"/>
    <lineage>
        <taxon>Bacteria</taxon>
        <taxon>Pseudomonadati</taxon>
        <taxon>Bacteroidota</taxon>
        <taxon>Bacteroidia</taxon>
        <taxon>Bacteroidales</taxon>
        <taxon>Porphyromonadaceae</taxon>
        <taxon>Macellibacteroides</taxon>
    </lineage>
</organism>
<accession>A0A8E1ZYR7</accession>
<dbReference type="AlphaFoldDB" id="A0A8E1ZYR7"/>
<keyword evidence="2" id="KW-1185">Reference proteome</keyword>
<dbReference type="Proteomes" id="UP000574332">
    <property type="component" value="Unassembled WGS sequence"/>
</dbReference>